<evidence type="ECO:0000259" key="2">
    <source>
        <dbReference type="Pfam" id="PF00144"/>
    </source>
</evidence>
<dbReference type="GO" id="GO:0016787">
    <property type="term" value="F:hydrolase activity"/>
    <property type="evidence" value="ECO:0007669"/>
    <property type="project" value="UniProtKB-KW"/>
</dbReference>
<evidence type="ECO:0000259" key="3">
    <source>
        <dbReference type="Pfam" id="PF11954"/>
    </source>
</evidence>
<evidence type="ECO:0000256" key="1">
    <source>
        <dbReference type="SAM" id="SignalP"/>
    </source>
</evidence>
<organism evidence="4 5">
    <name type="scientific">Parachitinimonas caeni</name>
    <dbReference type="NCBI Taxonomy" id="3031301"/>
    <lineage>
        <taxon>Bacteria</taxon>
        <taxon>Pseudomonadati</taxon>
        <taxon>Pseudomonadota</taxon>
        <taxon>Betaproteobacteria</taxon>
        <taxon>Neisseriales</taxon>
        <taxon>Chitinibacteraceae</taxon>
        <taxon>Parachitinimonas</taxon>
    </lineage>
</organism>
<dbReference type="Proteomes" id="UP001172778">
    <property type="component" value="Unassembled WGS sequence"/>
</dbReference>
<keyword evidence="4" id="KW-0378">Hydrolase</keyword>
<dbReference type="Pfam" id="PF11954">
    <property type="entry name" value="DUF3471"/>
    <property type="match status" value="1"/>
</dbReference>
<protein>
    <submittedName>
        <fullName evidence="4">Serine hydrolase</fullName>
    </submittedName>
</protein>
<evidence type="ECO:0000313" key="4">
    <source>
        <dbReference type="EMBL" id="MDK2123011.1"/>
    </source>
</evidence>
<dbReference type="InterPro" id="IPR021860">
    <property type="entry name" value="Peptidase_S12_Pab87-rel_C"/>
</dbReference>
<feature type="domain" description="Beta-lactamase-related" evidence="2">
    <location>
        <begin position="40"/>
        <end position="352"/>
    </location>
</feature>
<dbReference type="PANTHER" id="PTHR46825:SF15">
    <property type="entry name" value="BETA-LACTAMASE-RELATED DOMAIN-CONTAINING PROTEIN"/>
    <property type="match status" value="1"/>
</dbReference>
<dbReference type="EMBL" id="JARRAF010000002">
    <property type="protein sequence ID" value="MDK2123011.1"/>
    <property type="molecule type" value="Genomic_DNA"/>
</dbReference>
<keyword evidence="5" id="KW-1185">Reference proteome</keyword>
<dbReference type="InterPro" id="IPR012338">
    <property type="entry name" value="Beta-lactam/transpept-like"/>
</dbReference>
<dbReference type="RefSeq" id="WP_284099297.1">
    <property type="nucleotide sequence ID" value="NZ_JARRAF010000002.1"/>
</dbReference>
<dbReference type="InterPro" id="IPR050491">
    <property type="entry name" value="AmpC-like"/>
</dbReference>
<accession>A0ABT7DSH8</accession>
<gene>
    <name evidence="4" type="ORF">PZA18_02970</name>
</gene>
<evidence type="ECO:0000313" key="5">
    <source>
        <dbReference type="Proteomes" id="UP001172778"/>
    </source>
</evidence>
<comment type="caution">
    <text evidence="4">The sequence shown here is derived from an EMBL/GenBank/DDBJ whole genome shotgun (WGS) entry which is preliminary data.</text>
</comment>
<dbReference type="Pfam" id="PF00144">
    <property type="entry name" value="Beta-lactamase"/>
    <property type="match status" value="1"/>
</dbReference>
<sequence>MKPMIGAALLAASLVPVHAAQGINPAQLTQAINQLATQAQQQITAGNVPGLAVAVVHQGRLVYSKGYGVREAGKAGLVSTDTVFQLASLSKPVGATVVAALVAEGKISWDSKLNLLDPGFALQDPWVTREITVRDMYSHRSGLPAHAGDAIEDLGYDGAEVIHRLRYQKAVSSFRSTYAYTNFGLTAAGVAAARAYGLDWATASEQKLYKPLGMWTASSRFSDFMAKADKALGHVRQGDKWVHTVQRNPDAQSPAGGVSASVSDLSKWMLYQLAQAGKNPSLDETHHPHMLTGFGHGTGLPNFYGLGWGVNYDEAGRLRLSHSGGFAMGASTRVILLPSEQLGVIVLTNVPPVGVAEGLAQNFVDTTLYGKPTQDWLALFRQVFSQGSAIGLLPVSDFSKPPTVTTPPLANDAYIGRYGNNPLFGEAVISEQAGQLVLTFAQQKVAYPLRHYQRDTFTYDTIGENAVGPAGVTFTIGSDGKASEVSIENLSATGQGVFRRSAKAGQ</sequence>
<dbReference type="Gene3D" id="3.40.710.10">
    <property type="entry name" value="DD-peptidase/beta-lactamase superfamily"/>
    <property type="match status" value="1"/>
</dbReference>
<reference evidence="4" key="1">
    <citation type="submission" date="2023-03" db="EMBL/GenBank/DDBJ databases">
        <title>Chitinimonas shenzhenensis gen. nov., sp. nov., a novel member of family Burkholderiaceae isolated from activated sludge collected in Shen Zhen, China.</title>
        <authorList>
            <person name="Wang X."/>
        </authorList>
    </citation>
    <scope>NUCLEOTIDE SEQUENCE</scope>
    <source>
        <strain evidence="4">DQS-5</strain>
    </source>
</reference>
<dbReference type="InterPro" id="IPR001466">
    <property type="entry name" value="Beta-lactam-related"/>
</dbReference>
<feature type="signal peptide" evidence="1">
    <location>
        <begin position="1"/>
        <end position="19"/>
    </location>
</feature>
<name>A0ABT7DSH8_9NEIS</name>
<feature type="chain" id="PRO_5046627002" evidence="1">
    <location>
        <begin position="20"/>
        <end position="506"/>
    </location>
</feature>
<proteinExistence type="predicted"/>
<dbReference type="SUPFAM" id="SSF56601">
    <property type="entry name" value="beta-lactamase/transpeptidase-like"/>
    <property type="match status" value="1"/>
</dbReference>
<dbReference type="PANTHER" id="PTHR46825">
    <property type="entry name" value="D-ALANYL-D-ALANINE-CARBOXYPEPTIDASE/ENDOPEPTIDASE AMPH"/>
    <property type="match status" value="1"/>
</dbReference>
<feature type="domain" description="Peptidase S12 Pab87-related C-terminal" evidence="3">
    <location>
        <begin position="401"/>
        <end position="490"/>
    </location>
</feature>
<keyword evidence="1" id="KW-0732">Signal</keyword>
<dbReference type="Gene3D" id="2.40.128.600">
    <property type="match status" value="1"/>
</dbReference>